<feature type="non-terminal residue" evidence="2">
    <location>
        <position position="1"/>
    </location>
</feature>
<feature type="region of interest" description="Disordered" evidence="1">
    <location>
        <begin position="1109"/>
        <end position="1144"/>
    </location>
</feature>
<dbReference type="RefSeq" id="WP_197494658.1">
    <property type="nucleotide sequence ID" value="NZ_JTJS01000010.1"/>
</dbReference>
<protein>
    <submittedName>
        <fullName evidence="2">Uncharacterized protein</fullName>
    </submittedName>
</protein>
<feature type="compositionally biased region" description="Polar residues" evidence="1">
    <location>
        <begin position="1131"/>
        <end position="1144"/>
    </location>
</feature>
<sequence>TWVQWHFNRHTVTTTLEHRDPAKILIAGDLRLNGEDLVNDVSQILVGNRIRMGGRVFNQNEKNRNLKGNSVRLENKDLIGEIHRHDEGTWYTMVTKRKRRGISKKVWAKYGDDDKPFSRDLPVKYFNFNLVENTIGQTQAVINQATNTTIDGQHQATTLAKQTLNVTPVSSVKPHQISVPALPHIISVEMSQAVGKVRTYQPEIRLPEVSLYRINPNTDSHILVETDPRFANKRQWLSSDYMFNALRTDPQTMLKRLGDGYYEQRLVNEQINQLTGQRFLGTYTSDYQQYKALMDAGIRYAQRYQLIPGIALSTAQMQELTEDMVWLAPQTVTLKDGTQVKVLVPQVYLVKRDVDIQPTGAIISAREIEIDSEGEVNNSGVIAGRNLTQISAENVINTGTLAADQLNFQLAKRFYQQGGELNANNLYLNAGSIQIEGRMSEAKANPNYAHRQLDQQAFLQVKQALILQSQGDIQLDATSVNAGSALLTAGGDIHIGTVTERERSHYIANSENYWKLDQQREIGSTFEIKDNAVFNGKQGVMLRAAQINAGGDLIVNSEQGDIQLQAGRDQETLSFATKYKDKSLLSRSTTIIKHDHQYDLAEGSQLAGENIHLLANQGKVSVEGSTMVADNNVSLQAQDIQITAAKNTRQEHDFYSEKKSGVMSSGMSVTLGNRKEATDTINRQQITQGSQIGSLQGDIHLIAQQNYQQQGSRVTVGNGDITIAAKQIEITATEDKATTDYQHSFKQSGVTLGVNIPVVQAAQQVQQTSKAIKRIDDAKDNRINALAAINAAFDLANTADVVGNVADAIANQGVQGLTQNIGISIGYGKQKSEQTIHTETTTASPSKVNATGNVMLYTTADKDTSHIAVKGSEIVGQQGTTLTTAGDLTITAQQQTHQERSHNQSSGWNAGVAINYGSNGIAFGMTAGGNTGKGYGNGDEATWINSRIGNKQNQTTLVSGKDLTIQGGQVIGQGVSIQANNLNITSLQDTATYQGKQKQISAQATVGYGASLSGNYNQSNINAHYVSVNQQSGILAGDQGFNVEINQHTQLKGGLITSTELAEQESKNQFTTGTLTAEDIQNHSNYKGTAFDIGGSLAMNFATPLAETGEVQSNKQATNQQGQPLYIDPQGNETTASHNPEGQANQRKLATGLRSLTGTTSIGLGSDQSQESATTQSGIGTKHIVISNPDAQQKTGLSADQIREKIKTPITTENAEKNSGALTNHFDKEKALKELNIQVKVTQDFRKNAFKTINNYVLPKQAKLREQIKQANTEAEKTALYKEIYKLQYQKRLLETVVGIVAGSPDLAITQGTLQLAATKMREESLANSRKFKGIIDAKTGTILRNDSYDSGYFDGVKLGGVRIDLNIICN</sequence>
<name>A0A1A7QDY8_9PAST</name>
<dbReference type="Pfam" id="PF13332">
    <property type="entry name" value="Fil_haemagg_2"/>
    <property type="match status" value="3"/>
</dbReference>
<evidence type="ECO:0000313" key="3">
    <source>
        <dbReference type="Proteomes" id="UP000243168"/>
    </source>
</evidence>
<evidence type="ECO:0000256" key="1">
    <source>
        <dbReference type="SAM" id="MobiDB-lite"/>
    </source>
</evidence>
<feature type="compositionally biased region" description="Polar residues" evidence="1">
    <location>
        <begin position="1110"/>
        <end position="1123"/>
    </location>
</feature>
<proteinExistence type="predicted"/>
<feature type="non-terminal residue" evidence="2">
    <location>
        <position position="1371"/>
    </location>
</feature>
<reference evidence="2 3" key="1">
    <citation type="submission" date="2014-11" db="EMBL/GenBank/DDBJ databases">
        <title>Pan-genome of Gallibacterium spp.</title>
        <authorList>
            <person name="Kudirkiene E."/>
            <person name="Bojesen A.M."/>
        </authorList>
    </citation>
    <scope>NUCLEOTIDE SEQUENCE [LARGE SCALE GENOMIC DNA]</scope>
    <source>
        <strain evidence="2 3">F298</strain>
    </source>
</reference>
<comment type="caution">
    <text evidence="2">The sequence shown here is derived from an EMBL/GenBank/DDBJ whole genome shotgun (WGS) entry which is preliminary data.</text>
</comment>
<dbReference type="Proteomes" id="UP000243168">
    <property type="component" value="Unassembled WGS sequence"/>
</dbReference>
<accession>A0A1A7QDY8</accession>
<gene>
    <name evidence="2" type="ORF">QV07_01290</name>
</gene>
<dbReference type="EMBL" id="JTJS01000010">
    <property type="protein sequence ID" value="OBX11675.1"/>
    <property type="molecule type" value="Genomic_DNA"/>
</dbReference>
<evidence type="ECO:0000313" key="2">
    <source>
        <dbReference type="EMBL" id="OBX11675.1"/>
    </source>
</evidence>
<feature type="compositionally biased region" description="Polar residues" evidence="1">
    <location>
        <begin position="1189"/>
        <end position="1198"/>
    </location>
</feature>
<feature type="region of interest" description="Disordered" evidence="1">
    <location>
        <begin position="1159"/>
        <end position="1198"/>
    </location>
</feature>
<dbReference type="GO" id="GO:0003824">
    <property type="term" value="F:catalytic activity"/>
    <property type="evidence" value="ECO:0007669"/>
    <property type="project" value="UniProtKB-ARBA"/>
</dbReference>
<feature type="compositionally biased region" description="Polar residues" evidence="1">
    <location>
        <begin position="1159"/>
        <end position="1179"/>
    </location>
</feature>
<dbReference type="InterPro" id="IPR025157">
    <property type="entry name" value="Hemagglutinin_rpt"/>
</dbReference>
<organism evidence="2 3">
    <name type="scientific">Gallibacterium genomosp. 3</name>
    <dbReference type="NCBI Taxonomy" id="505345"/>
    <lineage>
        <taxon>Bacteria</taxon>
        <taxon>Pseudomonadati</taxon>
        <taxon>Pseudomonadota</taxon>
        <taxon>Gammaproteobacteria</taxon>
        <taxon>Pasteurellales</taxon>
        <taxon>Pasteurellaceae</taxon>
        <taxon>Gallibacterium</taxon>
    </lineage>
</organism>